<accession>A0A6J1R375</accession>
<organism evidence="2 3">
    <name type="scientific">Temnothorax curvispinosus</name>
    <dbReference type="NCBI Taxonomy" id="300111"/>
    <lineage>
        <taxon>Eukaryota</taxon>
        <taxon>Metazoa</taxon>
        <taxon>Ecdysozoa</taxon>
        <taxon>Arthropoda</taxon>
        <taxon>Hexapoda</taxon>
        <taxon>Insecta</taxon>
        <taxon>Pterygota</taxon>
        <taxon>Neoptera</taxon>
        <taxon>Endopterygota</taxon>
        <taxon>Hymenoptera</taxon>
        <taxon>Apocrita</taxon>
        <taxon>Aculeata</taxon>
        <taxon>Formicoidea</taxon>
        <taxon>Formicidae</taxon>
        <taxon>Myrmicinae</taxon>
        <taxon>Temnothorax</taxon>
    </lineage>
</organism>
<keyword evidence="1" id="KW-1133">Transmembrane helix</keyword>
<feature type="transmembrane region" description="Helical" evidence="1">
    <location>
        <begin position="63"/>
        <end position="83"/>
    </location>
</feature>
<feature type="transmembrane region" description="Helical" evidence="1">
    <location>
        <begin position="15"/>
        <end position="42"/>
    </location>
</feature>
<evidence type="ECO:0000313" key="3">
    <source>
        <dbReference type="RefSeq" id="XP_024888578.1"/>
    </source>
</evidence>
<evidence type="ECO:0000313" key="2">
    <source>
        <dbReference type="Proteomes" id="UP000504618"/>
    </source>
</evidence>
<evidence type="ECO:0000256" key="1">
    <source>
        <dbReference type="SAM" id="Phobius"/>
    </source>
</evidence>
<dbReference type="Proteomes" id="UP000504618">
    <property type="component" value="Unplaced"/>
</dbReference>
<sequence length="125" mass="14673">MQTNATLARITTKWFLLYMFVGITVYMLSTFIPQILDVFLPLNESRSREHPFHAEFFLDDEKDFYIIRIIMYFGIVFVLGVILANGSIFVIYMQHISGMFTILGYVLLPNKYMTPQVIFLIEIEI</sequence>
<keyword evidence="1" id="KW-0472">Membrane</keyword>
<reference evidence="3" key="1">
    <citation type="submission" date="2025-08" db="UniProtKB">
        <authorList>
            <consortium name="RefSeq"/>
        </authorList>
    </citation>
    <scope>IDENTIFICATION</scope>
    <source>
        <tissue evidence="3">Whole body</tissue>
    </source>
</reference>
<gene>
    <name evidence="3" type="primary">LOC112465306</name>
</gene>
<dbReference type="RefSeq" id="XP_024888578.1">
    <property type="nucleotide sequence ID" value="XM_025032810.1"/>
</dbReference>
<keyword evidence="1" id="KW-0812">Transmembrane</keyword>
<protein>
    <submittedName>
        <fullName evidence="3">Uncharacterized protein LOC112465306 isoform X1</fullName>
    </submittedName>
</protein>
<name>A0A6J1R375_9HYME</name>
<proteinExistence type="predicted"/>
<dbReference type="GeneID" id="112465306"/>
<dbReference type="AlphaFoldDB" id="A0A6J1R375"/>
<keyword evidence="2" id="KW-1185">Reference proteome</keyword>
<dbReference type="OrthoDB" id="7552824at2759"/>